<evidence type="ECO:0000313" key="2">
    <source>
        <dbReference type="Proteomes" id="UP000035642"/>
    </source>
</evidence>
<evidence type="ECO:0000256" key="1">
    <source>
        <dbReference type="SAM" id="Coils"/>
    </source>
</evidence>
<name>A0A0K0D5V4_ANGCA</name>
<organism evidence="2 3">
    <name type="scientific">Angiostrongylus cantonensis</name>
    <name type="common">Rat lungworm</name>
    <dbReference type="NCBI Taxonomy" id="6313"/>
    <lineage>
        <taxon>Eukaryota</taxon>
        <taxon>Metazoa</taxon>
        <taxon>Ecdysozoa</taxon>
        <taxon>Nematoda</taxon>
        <taxon>Chromadorea</taxon>
        <taxon>Rhabditida</taxon>
        <taxon>Rhabditina</taxon>
        <taxon>Rhabditomorpha</taxon>
        <taxon>Strongyloidea</taxon>
        <taxon>Metastrongylidae</taxon>
        <taxon>Angiostrongylus</taxon>
    </lineage>
</organism>
<dbReference type="AlphaFoldDB" id="A0A0K0D5V4"/>
<reference evidence="3" key="2">
    <citation type="submission" date="2017-02" db="UniProtKB">
        <authorList>
            <consortium name="WormBaseParasite"/>
        </authorList>
    </citation>
    <scope>IDENTIFICATION</scope>
</reference>
<dbReference type="WBParaSite" id="ACAC_0000544901-mRNA-1">
    <property type="protein sequence ID" value="ACAC_0000544901-mRNA-1"/>
    <property type="gene ID" value="ACAC_0000544901"/>
</dbReference>
<accession>A0A0K0D5V4</accession>
<dbReference type="Proteomes" id="UP000035642">
    <property type="component" value="Unassembled WGS sequence"/>
</dbReference>
<keyword evidence="1" id="KW-0175">Coiled coil</keyword>
<sequence>MVTVLAQDAFFDDFCGVERSPFGKCCSSTNGSIPSKMAAVEEARLEYMECIEDFMKDMRKAAESSSKVVEELIKEAKSSLKVLKDRKAKCQLELEGVQIHHNLTAEFVEVIPP</sequence>
<protein>
    <submittedName>
        <fullName evidence="3">Uncharacterized protein</fullName>
    </submittedName>
</protein>
<feature type="coiled-coil region" evidence="1">
    <location>
        <begin position="55"/>
        <end position="93"/>
    </location>
</feature>
<keyword evidence="2" id="KW-1185">Reference proteome</keyword>
<reference evidence="2" key="1">
    <citation type="submission" date="2012-09" db="EMBL/GenBank/DDBJ databases">
        <authorList>
            <person name="Martin A.A."/>
        </authorList>
    </citation>
    <scope>NUCLEOTIDE SEQUENCE</scope>
</reference>
<evidence type="ECO:0000313" key="3">
    <source>
        <dbReference type="WBParaSite" id="ACAC_0000544901-mRNA-1"/>
    </source>
</evidence>
<proteinExistence type="predicted"/>